<feature type="compositionally biased region" description="Polar residues" evidence="1">
    <location>
        <begin position="53"/>
        <end position="75"/>
    </location>
</feature>
<name>A0A317XJV9_9BASI</name>
<evidence type="ECO:0000256" key="1">
    <source>
        <dbReference type="SAM" id="MobiDB-lite"/>
    </source>
</evidence>
<accession>A0A317XJV9</accession>
<dbReference type="Proteomes" id="UP000246740">
    <property type="component" value="Unassembled WGS sequence"/>
</dbReference>
<proteinExistence type="predicted"/>
<dbReference type="STRING" id="1882483.A0A317XJV9"/>
<feature type="compositionally biased region" description="Basic and acidic residues" evidence="1">
    <location>
        <begin position="160"/>
        <end position="175"/>
    </location>
</feature>
<dbReference type="AlphaFoldDB" id="A0A317XJV9"/>
<keyword evidence="3" id="KW-1185">Reference proteome</keyword>
<feature type="region of interest" description="Disordered" evidence="1">
    <location>
        <begin position="138"/>
        <end position="274"/>
    </location>
</feature>
<protein>
    <submittedName>
        <fullName evidence="2">Uncharacterized protein</fullName>
    </submittedName>
</protein>
<organism evidence="2 3">
    <name type="scientific">Testicularia cyperi</name>
    <dbReference type="NCBI Taxonomy" id="1882483"/>
    <lineage>
        <taxon>Eukaryota</taxon>
        <taxon>Fungi</taxon>
        <taxon>Dikarya</taxon>
        <taxon>Basidiomycota</taxon>
        <taxon>Ustilaginomycotina</taxon>
        <taxon>Ustilaginomycetes</taxon>
        <taxon>Ustilaginales</taxon>
        <taxon>Anthracoideaceae</taxon>
        <taxon>Testicularia</taxon>
    </lineage>
</organism>
<evidence type="ECO:0000313" key="3">
    <source>
        <dbReference type="Proteomes" id="UP000246740"/>
    </source>
</evidence>
<feature type="compositionally biased region" description="Acidic residues" evidence="1">
    <location>
        <begin position="176"/>
        <end position="203"/>
    </location>
</feature>
<dbReference type="InParanoid" id="A0A317XJV9"/>
<feature type="region of interest" description="Disordered" evidence="1">
    <location>
        <begin position="22"/>
        <end position="92"/>
    </location>
</feature>
<reference evidence="2 3" key="1">
    <citation type="journal article" date="2018" name="Mol. Biol. Evol.">
        <title>Broad Genomic Sampling Reveals a Smut Pathogenic Ancestry of the Fungal Clade Ustilaginomycotina.</title>
        <authorList>
            <person name="Kijpornyongpan T."/>
            <person name="Mondo S.J."/>
            <person name="Barry K."/>
            <person name="Sandor L."/>
            <person name="Lee J."/>
            <person name="Lipzen A."/>
            <person name="Pangilinan J."/>
            <person name="LaButti K."/>
            <person name="Hainaut M."/>
            <person name="Henrissat B."/>
            <person name="Grigoriev I.V."/>
            <person name="Spatafora J.W."/>
            <person name="Aime M.C."/>
        </authorList>
    </citation>
    <scope>NUCLEOTIDE SEQUENCE [LARGE SCALE GENOMIC DNA]</scope>
    <source>
        <strain evidence="2 3">MCA 3645</strain>
    </source>
</reference>
<gene>
    <name evidence="2" type="ORF">BCV70DRAFT_218966</name>
</gene>
<dbReference type="EMBL" id="KZ819200">
    <property type="protein sequence ID" value="PWY98137.1"/>
    <property type="molecule type" value="Genomic_DNA"/>
</dbReference>
<dbReference type="OrthoDB" id="2556684at2759"/>
<feature type="compositionally biased region" description="Polar residues" evidence="1">
    <location>
        <begin position="142"/>
        <end position="158"/>
    </location>
</feature>
<sequence>MSTPSGRSATVTGLSGRVQALKFMQRGGAASPSTTPGRASPSHSLPSSPSTPARQLQIGTASLSGAASPVESRTASPAPALPGAAEDEQWSLSPAKIAQLRAHANKSASNSTPAAISVSSAHIYHEAGFDAWLIERQKSESDSSASRLSTSGHRQTFGSLDKKDREPSKKRTRSEEDQDPNTEPDFDFEESFDEDEDKDEVDAESSKRKKSGSGKTNGKQGFVKPGTLGKGRLEQSPSGAKKNKTQSRSSKSKNEDKVVYARKKGGKKGISGGK</sequence>
<evidence type="ECO:0000313" key="2">
    <source>
        <dbReference type="EMBL" id="PWY98137.1"/>
    </source>
</evidence>
<feature type="compositionally biased region" description="Low complexity" evidence="1">
    <location>
        <begin position="40"/>
        <end position="52"/>
    </location>
</feature>